<dbReference type="Gene3D" id="3.40.50.1110">
    <property type="entry name" value="SGNH hydrolase"/>
    <property type="match status" value="1"/>
</dbReference>
<dbReference type="InterPro" id="IPR036514">
    <property type="entry name" value="SGNH_hydro_sf"/>
</dbReference>
<organism evidence="2 3">
    <name type="scientific">Actinomadura parmotrematis</name>
    <dbReference type="NCBI Taxonomy" id="2864039"/>
    <lineage>
        <taxon>Bacteria</taxon>
        <taxon>Bacillati</taxon>
        <taxon>Actinomycetota</taxon>
        <taxon>Actinomycetes</taxon>
        <taxon>Streptosporangiales</taxon>
        <taxon>Thermomonosporaceae</taxon>
        <taxon>Actinomadura</taxon>
    </lineage>
</organism>
<evidence type="ECO:0000313" key="2">
    <source>
        <dbReference type="EMBL" id="MBW8487023.1"/>
    </source>
</evidence>
<proteinExistence type="predicted"/>
<reference evidence="2 3" key="1">
    <citation type="submission" date="2021-07" db="EMBL/GenBank/DDBJ databases">
        <title>Actinomadura sp. PM05-2 isolated from lichen.</title>
        <authorList>
            <person name="Somphong A."/>
            <person name="Phongsopitanun W."/>
            <person name="Tanasupawat S."/>
            <person name="Peongsungnone V."/>
        </authorList>
    </citation>
    <scope>NUCLEOTIDE SEQUENCE [LARGE SCALE GENOMIC DNA]</scope>
    <source>
        <strain evidence="2 3">PM05-2</strain>
    </source>
</reference>
<comment type="caution">
    <text evidence="2">The sequence shown here is derived from an EMBL/GenBank/DDBJ whole genome shotgun (WGS) entry which is preliminary data.</text>
</comment>
<dbReference type="InterPro" id="IPR037460">
    <property type="entry name" value="SEST-like"/>
</dbReference>
<dbReference type="GO" id="GO:0016787">
    <property type="term" value="F:hydrolase activity"/>
    <property type="evidence" value="ECO:0007669"/>
    <property type="project" value="UniProtKB-KW"/>
</dbReference>
<name>A0ABS7G2S6_9ACTN</name>
<dbReference type="CDD" id="cd01823">
    <property type="entry name" value="SEST_like"/>
    <property type="match status" value="1"/>
</dbReference>
<sequence>MIFEGAGYVAMGSSFAAGPGIAPAADRRAGRSAANYPHLVAAALGLRLTDVTFSGATTAHLLDAPQRGRPPQIAAVRPDTRLVTVTAGGNDAGYIGSLIKAGALPGPFRRSARIPEAAAFDAVAASLARVVRAVRAHAPGARVLLVDYLPVLDPATSGADGLPLTPEQARRARAAAAALTSAFRRAAGEGAEFVEVADAARGHGHRSPAPWTTGFARSWPFRGAVPYHPTGAGMEALAALVVDRLAA</sequence>
<protein>
    <submittedName>
        <fullName evidence="2">SGNH/GDSL hydrolase family protein</fullName>
    </submittedName>
</protein>
<accession>A0ABS7G2S6</accession>
<dbReference type="Pfam" id="PF13472">
    <property type="entry name" value="Lipase_GDSL_2"/>
    <property type="match status" value="1"/>
</dbReference>
<dbReference type="RefSeq" id="WP_220170260.1">
    <property type="nucleotide sequence ID" value="NZ_JAIBOA010000029.1"/>
</dbReference>
<dbReference type="Proteomes" id="UP000774570">
    <property type="component" value="Unassembled WGS sequence"/>
</dbReference>
<dbReference type="InterPro" id="IPR013830">
    <property type="entry name" value="SGNH_hydro"/>
</dbReference>
<keyword evidence="3" id="KW-1185">Reference proteome</keyword>
<gene>
    <name evidence="2" type="ORF">K1Y72_31975</name>
</gene>
<dbReference type="SUPFAM" id="SSF52266">
    <property type="entry name" value="SGNH hydrolase"/>
    <property type="match status" value="1"/>
</dbReference>
<keyword evidence="2" id="KW-0378">Hydrolase</keyword>
<dbReference type="PANTHER" id="PTHR37981">
    <property type="entry name" value="LIPASE 2"/>
    <property type="match status" value="1"/>
</dbReference>
<evidence type="ECO:0000259" key="1">
    <source>
        <dbReference type="Pfam" id="PF13472"/>
    </source>
</evidence>
<evidence type="ECO:0000313" key="3">
    <source>
        <dbReference type="Proteomes" id="UP000774570"/>
    </source>
</evidence>
<dbReference type="EMBL" id="JAIBOA010000029">
    <property type="protein sequence ID" value="MBW8487023.1"/>
    <property type="molecule type" value="Genomic_DNA"/>
</dbReference>
<feature type="domain" description="SGNH hydrolase-type esterase" evidence="1">
    <location>
        <begin position="10"/>
        <end position="236"/>
    </location>
</feature>
<dbReference type="PANTHER" id="PTHR37981:SF1">
    <property type="entry name" value="SGNH HYDROLASE-TYPE ESTERASE DOMAIN-CONTAINING PROTEIN"/>
    <property type="match status" value="1"/>
</dbReference>